<name>A0A1M7PPK9_9ACTN</name>
<dbReference type="STRING" id="134849.SAMN05443668_103560"/>
<accession>A0A1M7PPK9</accession>
<gene>
    <name evidence="2" type="ORF">SAMN05443668_103560</name>
</gene>
<proteinExistence type="predicted"/>
<feature type="region of interest" description="Disordered" evidence="1">
    <location>
        <begin position="101"/>
        <end position="123"/>
    </location>
</feature>
<evidence type="ECO:0000256" key="1">
    <source>
        <dbReference type="SAM" id="MobiDB-lite"/>
    </source>
</evidence>
<evidence type="ECO:0000313" key="2">
    <source>
        <dbReference type="EMBL" id="SHN19267.1"/>
    </source>
</evidence>
<reference evidence="2 3" key="1">
    <citation type="submission" date="2016-11" db="EMBL/GenBank/DDBJ databases">
        <authorList>
            <person name="Jaros S."/>
            <person name="Januszkiewicz K."/>
            <person name="Wedrychowicz H."/>
        </authorList>
    </citation>
    <scope>NUCLEOTIDE SEQUENCE [LARGE SCALE GENOMIC DNA]</scope>
    <source>
        <strain evidence="2 3">DSM 46144</strain>
    </source>
</reference>
<evidence type="ECO:0000313" key="3">
    <source>
        <dbReference type="Proteomes" id="UP000184440"/>
    </source>
</evidence>
<feature type="compositionally biased region" description="Low complexity" evidence="1">
    <location>
        <begin position="109"/>
        <end position="123"/>
    </location>
</feature>
<dbReference type="EMBL" id="FRCS01000003">
    <property type="protein sequence ID" value="SHN19267.1"/>
    <property type="molecule type" value="Genomic_DNA"/>
</dbReference>
<keyword evidence="3" id="KW-1185">Reference proteome</keyword>
<organism evidence="2 3">
    <name type="scientific">Cryptosporangium aurantiacum</name>
    <dbReference type="NCBI Taxonomy" id="134849"/>
    <lineage>
        <taxon>Bacteria</taxon>
        <taxon>Bacillati</taxon>
        <taxon>Actinomycetota</taxon>
        <taxon>Actinomycetes</taxon>
        <taxon>Cryptosporangiales</taxon>
        <taxon>Cryptosporangiaceae</taxon>
        <taxon>Cryptosporangium</taxon>
    </lineage>
</organism>
<dbReference type="AlphaFoldDB" id="A0A1M7PPK9"/>
<sequence>MPTVAPAPHHPGNWKRPCRLVVAIQTVSGREHRLTRPTSTSNQSLPRNASIRGAMWKRHAAGHVTCCCAAARAIPGARFGNSDAAPVARAAMSVSVRRLEEVPGQGAHGSSVTGGESESGTTGDCTVVPERCLGLDPVKEVRSGSNGCNGSGIGDLLPGGAGLDCIADVCLGAPRTGADDGSPHLQQAKVGARRQGFPEVGRASNGDAMRELRLFGEQRAKGGGTQVVRTLIGHRSLQFRGPLRAPDRAEAGRRPDGRWGITAVFAACLGGRRTIAPHSTKSGTADSGRPVWSWNPVAGLHRCAPANEGVAAP</sequence>
<protein>
    <submittedName>
        <fullName evidence="2">Uncharacterized protein</fullName>
    </submittedName>
</protein>
<dbReference type="Proteomes" id="UP000184440">
    <property type="component" value="Unassembled WGS sequence"/>
</dbReference>